<accession>A0A915J6N8</accession>
<reference evidence="2" key="1">
    <citation type="submission" date="2022-11" db="UniProtKB">
        <authorList>
            <consortium name="WormBaseParasite"/>
        </authorList>
    </citation>
    <scope>IDENTIFICATION</scope>
</reference>
<dbReference type="AlphaFoldDB" id="A0A915J6N8"/>
<protein>
    <submittedName>
        <fullName evidence="2">Uncharacterized protein</fullName>
    </submittedName>
</protein>
<proteinExistence type="predicted"/>
<dbReference type="Proteomes" id="UP000887565">
    <property type="component" value="Unplaced"/>
</dbReference>
<sequence>MTSNRNVVNIGDGRKVLTITLKQQKQYGTGSKHASVLLHRFLHAKSQVRGRNRTVSVTQFVDIGDGLFAGSGFDVVDLFARLVSLRDAVSDGATKNNKIQKRVSAQAIGAVYGVASAFASRVQTGYKTSEIKSLAKIYSIY</sequence>
<dbReference type="WBParaSite" id="nRc.2.0.1.t22111-RA">
    <property type="protein sequence ID" value="nRc.2.0.1.t22111-RA"/>
    <property type="gene ID" value="nRc.2.0.1.g22111"/>
</dbReference>
<name>A0A915J6N8_ROMCU</name>
<evidence type="ECO:0000313" key="1">
    <source>
        <dbReference type="Proteomes" id="UP000887565"/>
    </source>
</evidence>
<keyword evidence="1" id="KW-1185">Reference proteome</keyword>
<organism evidence="1 2">
    <name type="scientific">Romanomermis culicivorax</name>
    <name type="common">Nematode worm</name>
    <dbReference type="NCBI Taxonomy" id="13658"/>
    <lineage>
        <taxon>Eukaryota</taxon>
        <taxon>Metazoa</taxon>
        <taxon>Ecdysozoa</taxon>
        <taxon>Nematoda</taxon>
        <taxon>Enoplea</taxon>
        <taxon>Dorylaimia</taxon>
        <taxon>Mermithida</taxon>
        <taxon>Mermithoidea</taxon>
        <taxon>Mermithidae</taxon>
        <taxon>Romanomermis</taxon>
    </lineage>
</organism>
<evidence type="ECO:0000313" key="2">
    <source>
        <dbReference type="WBParaSite" id="nRc.2.0.1.t22111-RA"/>
    </source>
</evidence>